<evidence type="ECO:0000313" key="2">
    <source>
        <dbReference type="EMBL" id="MBW4661947.1"/>
    </source>
</evidence>
<reference evidence="2" key="1">
    <citation type="submission" date="2021-05" db="EMBL/GenBank/DDBJ databases">
        <authorList>
            <person name="Pietrasiak N."/>
            <person name="Ward R."/>
            <person name="Stajich J.E."/>
            <person name="Kurbessoian T."/>
        </authorList>
    </citation>
    <scope>NUCLEOTIDE SEQUENCE</scope>
    <source>
        <strain evidence="2">UHER 2000/2452</strain>
    </source>
</reference>
<feature type="region of interest" description="Disordered" evidence="1">
    <location>
        <begin position="86"/>
        <end position="117"/>
    </location>
</feature>
<evidence type="ECO:0000256" key="1">
    <source>
        <dbReference type="SAM" id="MobiDB-lite"/>
    </source>
</evidence>
<comment type="caution">
    <text evidence="2">The sequence shown here is derived from an EMBL/GenBank/DDBJ whole genome shotgun (WGS) entry which is preliminary data.</text>
</comment>
<reference evidence="2" key="2">
    <citation type="journal article" date="2022" name="Microbiol. Resour. Announc.">
        <title>Metagenome Sequencing to Explore Phylogenomics of Terrestrial Cyanobacteria.</title>
        <authorList>
            <person name="Ward R.D."/>
            <person name="Stajich J.E."/>
            <person name="Johansen J.R."/>
            <person name="Huntemann M."/>
            <person name="Clum A."/>
            <person name="Foster B."/>
            <person name="Foster B."/>
            <person name="Roux S."/>
            <person name="Palaniappan K."/>
            <person name="Varghese N."/>
            <person name="Mukherjee S."/>
            <person name="Reddy T.B.K."/>
            <person name="Daum C."/>
            <person name="Copeland A."/>
            <person name="Chen I.A."/>
            <person name="Ivanova N.N."/>
            <person name="Kyrpides N.C."/>
            <person name="Shapiro N."/>
            <person name="Eloe-Fadrosh E.A."/>
            <person name="Pietrasiak N."/>
        </authorList>
    </citation>
    <scope>NUCLEOTIDE SEQUENCE</scope>
    <source>
        <strain evidence="2">UHER 2000/2452</strain>
    </source>
</reference>
<dbReference type="EMBL" id="JAHHHD010000050">
    <property type="protein sequence ID" value="MBW4661947.1"/>
    <property type="molecule type" value="Genomic_DNA"/>
</dbReference>
<gene>
    <name evidence="2" type="ORF">KME15_25055</name>
</gene>
<evidence type="ECO:0000313" key="3">
    <source>
        <dbReference type="Proteomes" id="UP000757435"/>
    </source>
</evidence>
<name>A0A951QEV2_9CYAN</name>
<dbReference type="Proteomes" id="UP000757435">
    <property type="component" value="Unassembled WGS sequence"/>
</dbReference>
<accession>A0A951QEV2</accession>
<sequence length="117" mass="13397">MAELPRIKCSIPQSWQTDLESLARQTGQSVEQVVYQAIAQHLGKHLDKKQDLYAEYAEDDIEDEPDEILVGFLESDDFQDRLQQAIDPTVSSTSASRQENEEYEDESGEVLYDFIEP</sequence>
<protein>
    <submittedName>
        <fullName evidence="2">Uncharacterized protein</fullName>
    </submittedName>
</protein>
<organism evidence="2 3">
    <name type="scientific">Drouetiella hepatica Uher 2000/2452</name>
    <dbReference type="NCBI Taxonomy" id="904376"/>
    <lineage>
        <taxon>Bacteria</taxon>
        <taxon>Bacillati</taxon>
        <taxon>Cyanobacteriota</taxon>
        <taxon>Cyanophyceae</taxon>
        <taxon>Oculatellales</taxon>
        <taxon>Oculatellaceae</taxon>
        <taxon>Drouetiella</taxon>
    </lineage>
</organism>
<dbReference type="AlphaFoldDB" id="A0A951QEV2"/>
<proteinExistence type="predicted"/>